<evidence type="ECO:0000256" key="1">
    <source>
        <dbReference type="SAM" id="Phobius"/>
    </source>
</evidence>
<keyword evidence="1" id="KW-0472">Membrane</keyword>
<reference evidence="2 3" key="1">
    <citation type="submission" date="2016-04" db="EMBL/GenBank/DDBJ databases">
        <title>A degradative enzymes factory behind the ericoid mycorrhizal symbiosis.</title>
        <authorList>
            <consortium name="DOE Joint Genome Institute"/>
            <person name="Martino E."/>
            <person name="Morin E."/>
            <person name="Grelet G."/>
            <person name="Kuo A."/>
            <person name="Kohler A."/>
            <person name="Daghino S."/>
            <person name="Barry K."/>
            <person name="Choi C."/>
            <person name="Cichocki N."/>
            <person name="Clum A."/>
            <person name="Copeland A."/>
            <person name="Hainaut M."/>
            <person name="Haridas S."/>
            <person name="Labutti K."/>
            <person name="Lindquist E."/>
            <person name="Lipzen A."/>
            <person name="Khouja H.-R."/>
            <person name="Murat C."/>
            <person name="Ohm R."/>
            <person name="Olson A."/>
            <person name="Spatafora J."/>
            <person name="Veneault-Fourrey C."/>
            <person name="Henrissat B."/>
            <person name="Grigoriev I."/>
            <person name="Martin F."/>
            <person name="Perotto S."/>
        </authorList>
    </citation>
    <scope>NUCLEOTIDE SEQUENCE [LARGE SCALE GENOMIC DNA]</scope>
    <source>
        <strain evidence="2 3">F</strain>
    </source>
</reference>
<sequence>MVSKDKQKYFLIDDDSKNGEADLYLPHSEQVIEVIRSRWLQHLSIALPWLLSCVLAITLVLVIYQKETFPLGSYETGFHTDAILPNNIPLEIRRFTGTPHFHQNGSGWFDPIDTSAPWPYNMQLFGTPSPEVDDNWGKLTGGRYISLSEDEAKNTWGARYHEYVDENLGGYSAG</sequence>
<dbReference type="AlphaFoldDB" id="A0A2J6S2P0"/>
<keyword evidence="3" id="KW-1185">Reference proteome</keyword>
<evidence type="ECO:0000313" key="3">
    <source>
        <dbReference type="Proteomes" id="UP000235786"/>
    </source>
</evidence>
<keyword evidence="1" id="KW-0812">Transmembrane</keyword>
<organism evidence="2 3">
    <name type="scientific">Hyaloscypha variabilis (strain UAMH 11265 / GT02V1 / F)</name>
    <name type="common">Meliniomyces variabilis</name>
    <dbReference type="NCBI Taxonomy" id="1149755"/>
    <lineage>
        <taxon>Eukaryota</taxon>
        <taxon>Fungi</taxon>
        <taxon>Dikarya</taxon>
        <taxon>Ascomycota</taxon>
        <taxon>Pezizomycotina</taxon>
        <taxon>Leotiomycetes</taxon>
        <taxon>Helotiales</taxon>
        <taxon>Hyaloscyphaceae</taxon>
        <taxon>Hyaloscypha</taxon>
        <taxon>Hyaloscypha variabilis</taxon>
    </lineage>
</organism>
<evidence type="ECO:0000313" key="2">
    <source>
        <dbReference type="EMBL" id="PMD45015.1"/>
    </source>
</evidence>
<protein>
    <submittedName>
        <fullName evidence="2">Uncharacterized protein</fullName>
    </submittedName>
</protein>
<name>A0A2J6S2P0_HYAVF</name>
<dbReference type="Proteomes" id="UP000235786">
    <property type="component" value="Unassembled WGS sequence"/>
</dbReference>
<dbReference type="OrthoDB" id="3687641at2759"/>
<feature type="transmembrane region" description="Helical" evidence="1">
    <location>
        <begin position="45"/>
        <end position="64"/>
    </location>
</feature>
<accession>A0A2J6S2P0</accession>
<dbReference type="STRING" id="1149755.A0A2J6S2P0"/>
<dbReference type="EMBL" id="KZ613940">
    <property type="protein sequence ID" value="PMD45015.1"/>
    <property type="molecule type" value="Genomic_DNA"/>
</dbReference>
<proteinExistence type="predicted"/>
<keyword evidence="1" id="KW-1133">Transmembrane helix</keyword>
<gene>
    <name evidence="2" type="ORF">L207DRAFT_577961</name>
</gene>